<keyword evidence="5" id="KW-1003">Cell membrane</keyword>
<dbReference type="InterPro" id="IPR000802">
    <property type="entry name" value="Arsenical_pump_ArsB"/>
</dbReference>
<feature type="domain" description="Citrate transporter-like" evidence="12">
    <location>
        <begin position="25"/>
        <end position="369"/>
    </location>
</feature>
<feature type="region of interest" description="Disordered" evidence="10">
    <location>
        <begin position="211"/>
        <end position="233"/>
    </location>
</feature>
<evidence type="ECO:0000256" key="6">
    <source>
        <dbReference type="ARBA" id="ARBA00022692"/>
    </source>
</evidence>
<evidence type="ECO:0000256" key="1">
    <source>
        <dbReference type="ARBA" id="ARBA00004651"/>
    </source>
</evidence>
<feature type="transmembrane region" description="Helical" evidence="11">
    <location>
        <begin position="330"/>
        <end position="351"/>
    </location>
</feature>
<dbReference type="Proteomes" id="UP000010988">
    <property type="component" value="Unassembled WGS sequence"/>
</dbReference>
<dbReference type="AlphaFoldDB" id="L7KJ90"/>
<proteinExistence type="inferred from homology"/>
<dbReference type="InterPro" id="IPR004680">
    <property type="entry name" value="Cit_transptr-like_dom"/>
</dbReference>
<evidence type="ECO:0000256" key="2">
    <source>
        <dbReference type="ARBA" id="ARBA00006433"/>
    </source>
</evidence>
<feature type="transmembrane region" description="Helical" evidence="11">
    <location>
        <begin position="242"/>
        <end position="261"/>
    </location>
</feature>
<evidence type="ECO:0000256" key="8">
    <source>
        <dbReference type="ARBA" id="ARBA00022989"/>
    </source>
</evidence>
<dbReference type="PRINTS" id="PR00758">
    <property type="entry name" value="ARSENICPUMP"/>
</dbReference>
<evidence type="ECO:0000256" key="9">
    <source>
        <dbReference type="ARBA" id="ARBA00023136"/>
    </source>
</evidence>
<dbReference type="GO" id="GO:0015105">
    <property type="term" value="F:arsenite transmembrane transporter activity"/>
    <property type="evidence" value="ECO:0007669"/>
    <property type="project" value="InterPro"/>
</dbReference>
<feature type="transmembrane region" description="Helical" evidence="11">
    <location>
        <begin position="7"/>
        <end position="27"/>
    </location>
</feature>
<feature type="transmembrane region" description="Helical" evidence="11">
    <location>
        <begin position="180"/>
        <end position="199"/>
    </location>
</feature>
<dbReference type="OrthoDB" id="3284414at2"/>
<evidence type="ECO:0000256" key="11">
    <source>
        <dbReference type="SAM" id="Phobius"/>
    </source>
</evidence>
<dbReference type="EMBL" id="BANR01000004">
    <property type="protein sequence ID" value="GAC48007.1"/>
    <property type="molecule type" value="Genomic_DNA"/>
</dbReference>
<comment type="caution">
    <text evidence="13">The sequence shown here is derived from an EMBL/GenBank/DDBJ whole genome shotgun (WGS) entry which is preliminary data.</text>
</comment>
<feature type="transmembrane region" description="Helical" evidence="11">
    <location>
        <begin position="267"/>
        <end position="287"/>
    </location>
</feature>
<evidence type="ECO:0000256" key="10">
    <source>
        <dbReference type="SAM" id="MobiDB-lite"/>
    </source>
</evidence>
<evidence type="ECO:0000256" key="7">
    <source>
        <dbReference type="ARBA" id="ARBA00022849"/>
    </source>
</evidence>
<dbReference type="GO" id="GO:0005886">
    <property type="term" value="C:plasma membrane"/>
    <property type="evidence" value="ECO:0007669"/>
    <property type="project" value="UniProtKB-SubCell"/>
</dbReference>
<dbReference type="eggNOG" id="COG1055">
    <property type="taxonomic scope" value="Bacteria"/>
</dbReference>
<feature type="transmembrane region" description="Helical" evidence="11">
    <location>
        <begin position="155"/>
        <end position="174"/>
    </location>
</feature>
<keyword evidence="6 11" id="KW-0812">Transmembrane</keyword>
<protein>
    <submittedName>
        <fullName evidence="13">Arsenite resistance pump</fullName>
    </submittedName>
</protein>
<dbReference type="GO" id="GO:0046685">
    <property type="term" value="P:response to arsenic-containing substance"/>
    <property type="evidence" value="ECO:0007669"/>
    <property type="project" value="UniProtKB-KW"/>
</dbReference>
<evidence type="ECO:0000259" key="12">
    <source>
        <dbReference type="Pfam" id="PF03600"/>
    </source>
</evidence>
<feature type="transmembrane region" description="Helical" evidence="11">
    <location>
        <begin position="299"/>
        <end position="318"/>
    </location>
</feature>
<comment type="similarity">
    <text evidence="2">Belongs to the ArsB family.</text>
</comment>
<comment type="subcellular location">
    <subcellularLocation>
        <location evidence="1">Cell membrane</location>
        <topology evidence="1">Multi-pass membrane protein</topology>
    </subcellularLocation>
</comment>
<evidence type="ECO:0000256" key="3">
    <source>
        <dbReference type="ARBA" id="ARBA00009843"/>
    </source>
</evidence>
<keyword evidence="14" id="KW-1185">Reference proteome</keyword>
<feature type="transmembrane region" description="Helical" evidence="11">
    <location>
        <begin position="33"/>
        <end position="49"/>
    </location>
</feature>
<gene>
    <name evidence="13" type="primary">arsB</name>
    <name evidence="13" type="ORF">GOACH_04_04050</name>
</gene>
<dbReference type="STRING" id="1220583.GOACH_04_04050"/>
<dbReference type="PANTHER" id="PTHR43302">
    <property type="entry name" value="TRANSPORTER ARSB-RELATED"/>
    <property type="match status" value="1"/>
</dbReference>
<dbReference type="Pfam" id="PF03600">
    <property type="entry name" value="CitMHS"/>
    <property type="match status" value="1"/>
</dbReference>
<accession>L7KJ90</accession>
<feature type="transmembrane region" description="Helical" evidence="11">
    <location>
        <begin position="101"/>
        <end position="134"/>
    </location>
</feature>
<keyword evidence="9 11" id="KW-0472">Membrane</keyword>
<dbReference type="PANTHER" id="PTHR43302:SF5">
    <property type="entry name" value="TRANSPORTER ARSB-RELATED"/>
    <property type="match status" value="1"/>
</dbReference>
<evidence type="ECO:0000256" key="5">
    <source>
        <dbReference type="ARBA" id="ARBA00022475"/>
    </source>
</evidence>
<keyword evidence="7" id="KW-0059">Arsenical resistance</keyword>
<feature type="transmembrane region" description="Helical" evidence="11">
    <location>
        <begin position="413"/>
        <end position="437"/>
    </location>
</feature>
<evidence type="ECO:0000313" key="14">
    <source>
        <dbReference type="Proteomes" id="UP000010988"/>
    </source>
</evidence>
<name>L7KJ90_9ACTN</name>
<sequence length="441" mass="45011">MIAASSALGSVVAVVVLVVVIVATVSAARVPPAVVAVPAALLVVALGLVDRHAATTEIAFMLPTIGFLAAMLVVAEICSRAGVFTWVGVALARWSRGSAVGLLRIVVVVAAVTTAVLSLDTTIVLLTPVAVLTARHIGARVAPVAYASNHMANSASTLLPVSNLTNLLAFSAAGVTFTRFSALMAGPWVVAIVVEYLVFRWFFAPELSTQAGGTDVDDRPVTQRQPPETAARDDARAVESGMRAPVVTLAAVGALLVGFVVAEPLGVPLAAVAGIGAVVMLVPSLWCAPRATLVGTARAVNVSFLIFVAALGVIILPVRNGPVGDLFSTLMPSGTGLVALLCAAVIAAVAANLFNNLPATLLLVPLVSGQPALVLAVLLGVNIGPNLAVFGSLANLLWRDVMRQHSASTSSHVYLKLGAVSVPLTLITAVLALWAGLRVFG</sequence>
<reference evidence="13 14" key="1">
    <citation type="submission" date="2012-12" db="EMBL/GenBank/DDBJ databases">
        <title>Whole genome shotgun sequence of Gordonia aichiensis NBRC 108223.</title>
        <authorList>
            <person name="Isaki-Nakamura S."/>
            <person name="Hosoyama A."/>
            <person name="Tsuchikane K."/>
            <person name="Ando Y."/>
            <person name="Baba S."/>
            <person name="Ohji S."/>
            <person name="Hamada M."/>
            <person name="Tamura T."/>
            <person name="Yamazoe A."/>
            <person name="Yamazaki S."/>
            <person name="Fujita N."/>
        </authorList>
    </citation>
    <scope>NUCLEOTIDE SEQUENCE [LARGE SCALE GENOMIC DNA]</scope>
    <source>
        <strain evidence="13 14">NBRC 108223</strain>
    </source>
</reference>
<keyword evidence="4" id="KW-0813">Transport</keyword>
<evidence type="ECO:0000256" key="4">
    <source>
        <dbReference type="ARBA" id="ARBA00022448"/>
    </source>
</evidence>
<feature type="transmembrane region" description="Helical" evidence="11">
    <location>
        <begin position="372"/>
        <end position="393"/>
    </location>
</feature>
<dbReference type="RefSeq" id="WP_005172422.1">
    <property type="nucleotide sequence ID" value="NZ_BANR01000004.1"/>
</dbReference>
<feature type="transmembrane region" description="Helical" evidence="11">
    <location>
        <begin position="61"/>
        <end position="89"/>
    </location>
</feature>
<keyword evidence="8 11" id="KW-1133">Transmembrane helix</keyword>
<organism evidence="13 14">
    <name type="scientific">Gordonia aichiensis NBRC 108223</name>
    <dbReference type="NCBI Taxonomy" id="1220583"/>
    <lineage>
        <taxon>Bacteria</taxon>
        <taxon>Bacillati</taxon>
        <taxon>Actinomycetota</taxon>
        <taxon>Actinomycetes</taxon>
        <taxon>Mycobacteriales</taxon>
        <taxon>Gordoniaceae</taxon>
        <taxon>Gordonia</taxon>
    </lineage>
</organism>
<comment type="similarity">
    <text evidence="3">Belongs to the CitM (TC 2.A.11) transporter family.</text>
</comment>
<evidence type="ECO:0000313" key="13">
    <source>
        <dbReference type="EMBL" id="GAC48007.1"/>
    </source>
</evidence>